<dbReference type="Gene3D" id="3.40.50.1820">
    <property type="entry name" value="alpha/beta hydrolase"/>
    <property type="match status" value="2"/>
</dbReference>
<dbReference type="Pfam" id="PF00561">
    <property type="entry name" value="Abhydrolase_1"/>
    <property type="match status" value="1"/>
</dbReference>
<dbReference type="Proteomes" id="UP000306441">
    <property type="component" value="Unassembled WGS sequence"/>
</dbReference>
<keyword evidence="4" id="KW-1185">Reference proteome</keyword>
<name>A0ABY2Q0Z0_9HYPH</name>
<comment type="caution">
    <text evidence="3">The sequence shown here is derived from an EMBL/GenBank/DDBJ whole genome shotgun (WGS) entry which is preliminary data.</text>
</comment>
<reference evidence="3 4" key="1">
    <citation type="submission" date="2019-04" db="EMBL/GenBank/DDBJ databases">
        <title>Mesorhizobium composti sp. nov., isolated from compost.</title>
        <authorList>
            <person name="Lin S.-Y."/>
            <person name="Hameed A."/>
            <person name="Hsieh Y.-T."/>
            <person name="Young C.-C."/>
        </authorList>
    </citation>
    <scope>NUCLEOTIDE SEQUENCE [LARGE SCALE GENOMIC DNA]</scope>
    <source>
        <strain evidence="3 4">CC-YTH430</strain>
    </source>
</reference>
<evidence type="ECO:0000313" key="3">
    <source>
        <dbReference type="EMBL" id="THF54457.1"/>
    </source>
</evidence>
<protein>
    <submittedName>
        <fullName evidence="3">Alpha/beta fold hydrolase</fullName>
    </submittedName>
</protein>
<dbReference type="Pfam" id="PF12146">
    <property type="entry name" value="Hydrolase_4"/>
    <property type="match status" value="1"/>
</dbReference>
<dbReference type="RefSeq" id="WP_136360321.1">
    <property type="nucleotide sequence ID" value="NZ_SSNY01000020.1"/>
</dbReference>
<accession>A0ABY2Q0Z0</accession>
<evidence type="ECO:0000259" key="1">
    <source>
        <dbReference type="Pfam" id="PF00561"/>
    </source>
</evidence>
<evidence type="ECO:0000313" key="4">
    <source>
        <dbReference type="Proteomes" id="UP000306441"/>
    </source>
</evidence>
<organism evidence="3 4">
    <name type="scientific">Ollibium composti</name>
    <dbReference type="NCBI Taxonomy" id="2675109"/>
    <lineage>
        <taxon>Bacteria</taxon>
        <taxon>Pseudomonadati</taxon>
        <taxon>Pseudomonadota</taxon>
        <taxon>Alphaproteobacteria</taxon>
        <taxon>Hyphomicrobiales</taxon>
        <taxon>Phyllobacteriaceae</taxon>
        <taxon>Ollibium</taxon>
    </lineage>
</organism>
<dbReference type="InterPro" id="IPR000073">
    <property type="entry name" value="AB_hydrolase_1"/>
</dbReference>
<sequence length="595" mass="63242">MRPLVFDATIGWLHEAGGRRGVVIAGAHGFEDLCSRRFLTLLAGRVAAAGLPVLQFDYPGCGDAAGDHTDPARVEAWVKSIGAAVDRLKRETGVEDVVIAGFRLGALLAPLAADGRDDVAGLALLAPPASGKAYVREMTALSRMIDAPLAAKAGPAEPFDGRQVAGFHLSSETLAALAELDWQQALAEAVVPHMLVLANGRIPDPESLRSERGGIVPDVAVAEFEGYVHLVCDPTANRIPEPTLDLAASWIARLAEQAKAPGVAVRSDEPQTLIGPDWREEPVVIGGGSEICGVLCRPEIRTAPATPVIFLNAGAVAHVGWARGTVEAARALAAEGIASLRIDLPGIGQSAAPAEDRLFLYDDRTSSDVMRVIDWMGQAGFGEVGLVGTCSGAFQAFHAARADRRVRRLTMINPLCFAWNSSYALDLAAWKVYENAKAVRGPDSDAPQEPSRPAIGTTLRAGASKIGRLSIRRGLELVKTALAVPERLIGRSPVERWMRALCARGVKVLMVTSEGDLSLKEIARHFGPDGRRLDALRGVARLGLAAADHTLTPHHARRALVARLIAFGDDDDGRSNKAFVRETAVQRPKPALETP</sequence>
<dbReference type="EMBL" id="SSNY01000020">
    <property type="protein sequence ID" value="THF54457.1"/>
    <property type="molecule type" value="Genomic_DNA"/>
</dbReference>
<dbReference type="InterPro" id="IPR022742">
    <property type="entry name" value="Hydrolase_4"/>
</dbReference>
<keyword evidence="3" id="KW-0378">Hydrolase</keyword>
<dbReference type="InterPro" id="IPR029058">
    <property type="entry name" value="AB_hydrolase_fold"/>
</dbReference>
<dbReference type="PANTHER" id="PTHR43265:SF1">
    <property type="entry name" value="ESTERASE ESTD"/>
    <property type="match status" value="1"/>
</dbReference>
<dbReference type="InterPro" id="IPR053145">
    <property type="entry name" value="AB_hydrolase_Est10"/>
</dbReference>
<feature type="domain" description="Serine aminopeptidase S33" evidence="2">
    <location>
        <begin position="23"/>
        <end position="142"/>
    </location>
</feature>
<evidence type="ECO:0000259" key="2">
    <source>
        <dbReference type="Pfam" id="PF12146"/>
    </source>
</evidence>
<dbReference type="GO" id="GO:0016787">
    <property type="term" value="F:hydrolase activity"/>
    <property type="evidence" value="ECO:0007669"/>
    <property type="project" value="UniProtKB-KW"/>
</dbReference>
<dbReference type="SUPFAM" id="SSF53474">
    <property type="entry name" value="alpha/beta-Hydrolases"/>
    <property type="match status" value="2"/>
</dbReference>
<feature type="domain" description="AB hydrolase-1" evidence="1">
    <location>
        <begin position="307"/>
        <end position="420"/>
    </location>
</feature>
<dbReference type="PANTHER" id="PTHR43265">
    <property type="entry name" value="ESTERASE ESTD"/>
    <property type="match status" value="1"/>
</dbReference>
<gene>
    <name evidence="3" type="ORF">E6C48_21920</name>
</gene>
<proteinExistence type="predicted"/>